<name>A0AAV4WND0_CAEEX</name>
<proteinExistence type="predicted"/>
<dbReference type="AlphaFoldDB" id="A0AAV4WND0"/>
<accession>A0AAV4WND0</accession>
<organism evidence="1 2">
    <name type="scientific">Caerostris extrusa</name>
    <name type="common">Bark spider</name>
    <name type="synonym">Caerostris bankana</name>
    <dbReference type="NCBI Taxonomy" id="172846"/>
    <lineage>
        <taxon>Eukaryota</taxon>
        <taxon>Metazoa</taxon>
        <taxon>Ecdysozoa</taxon>
        <taxon>Arthropoda</taxon>
        <taxon>Chelicerata</taxon>
        <taxon>Arachnida</taxon>
        <taxon>Araneae</taxon>
        <taxon>Araneomorphae</taxon>
        <taxon>Entelegynae</taxon>
        <taxon>Araneoidea</taxon>
        <taxon>Araneidae</taxon>
        <taxon>Caerostris</taxon>
    </lineage>
</organism>
<comment type="caution">
    <text evidence="1">The sequence shown here is derived from an EMBL/GenBank/DDBJ whole genome shotgun (WGS) entry which is preliminary data.</text>
</comment>
<sequence>MIRQKVFLEPPLLLSNNGSHGYHYIRDRGGNVVFIFLGLILIRNKGEKLPEIFLEWPWSMNFYQSFEPLSLIFKLTAVERVGRYLFEHWPLFRD</sequence>
<evidence type="ECO:0000313" key="1">
    <source>
        <dbReference type="EMBL" id="GIY83058.1"/>
    </source>
</evidence>
<protein>
    <submittedName>
        <fullName evidence="1">Uncharacterized protein</fullName>
    </submittedName>
</protein>
<dbReference type="Proteomes" id="UP001054945">
    <property type="component" value="Unassembled WGS sequence"/>
</dbReference>
<reference evidence="1 2" key="1">
    <citation type="submission" date="2021-06" db="EMBL/GenBank/DDBJ databases">
        <title>Caerostris extrusa draft genome.</title>
        <authorList>
            <person name="Kono N."/>
            <person name="Arakawa K."/>
        </authorList>
    </citation>
    <scope>NUCLEOTIDE SEQUENCE [LARGE SCALE GENOMIC DNA]</scope>
</reference>
<gene>
    <name evidence="1" type="ORF">CEXT_623151</name>
</gene>
<dbReference type="EMBL" id="BPLR01016331">
    <property type="protein sequence ID" value="GIY83058.1"/>
    <property type="molecule type" value="Genomic_DNA"/>
</dbReference>
<evidence type="ECO:0000313" key="2">
    <source>
        <dbReference type="Proteomes" id="UP001054945"/>
    </source>
</evidence>
<keyword evidence="2" id="KW-1185">Reference proteome</keyword>